<evidence type="ECO:0000313" key="1">
    <source>
        <dbReference type="EMBL" id="KAF1965195.1"/>
    </source>
</evidence>
<dbReference type="OrthoDB" id="3781185at2759"/>
<name>A0A6A5UK33_9PLEO</name>
<dbReference type="Proteomes" id="UP000800036">
    <property type="component" value="Unassembled WGS sequence"/>
</dbReference>
<accession>A0A6A5UK33</accession>
<gene>
    <name evidence="1" type="ORF">BU23DRAFT_561290</name>
</gene>
<organism evidence="1 2">
    <name type="scientific">Bimuria novae-zelandiae CBS 107.79</name>
    <dbReference type="NCBI Taxonomy" id="1447943"/>
    <lineage>
        <taxon>Eukaryota</taxon>
        <taxon>Fungi</taxon>
        <taxon>Dikarya</taxon>
        <taxon>Ascomycota</taxon>
        <taxon>Pezizomycotina</taxon>
        <taxon>Dothideomycetes</taxon>
        <taxon>Pleosporomycetidae</taxon>
        <taxon>Pleosporales</taxon>
        <taxon>Massarineae</taxon>
        <taxon>Didymosphaeriaceae</taxon>
        <taxon>Bimuria</taxon>
    </lineage>
</organism>
<dbReference type="EMBL" id="ML976767">
    <property type="protein sequence ID" value="KAF1965195.1"/>
    <property type="molecule type" value="Genomic_DNA"/>
</dbReference>
<protein>
    <submittedName>
        <fullName evidence="1">Uncharacterized protein</fullName>
    </submittedName>
</protein>
<evidence type="ECO:0000313" key="2">
    <source>
        <dbReference type="Proteomes" id="UP000800036"/>
    </source>
</evidence>
<sequence>MATESDPTTTRVTVVLNKPEDWQAWIFLRKDAAQQHDLWQYCNPDVATADLPLLTEPVKPMAHQYKVNKAPGTIHTDADLNNTEFRRY</sequence>
<reference evidence="1" key="1">
    <citation type="journal article" date="2020" name="Stud. Mycol.">
        <title>101 Dothideomycetes genomes: a test case for predicting lifestyles and emergence of pathogens.</title>
        <authorList>
            <person name="Haridas S."/>
            <person name="Albert R."/>
            <person name="Binder M."/>
            <person name="Bloem J."/>
            <person name="Labutti K."/>
            <person name="Salamov A."/>
            <person name="Andreopoulos B."/>
            <person name="Baker S."/>
            <person name="Barry K."/>
            <person name="Bills G."/>
            <person name="Bluhm B."/>
            <person name="Cannon C."/>
            <person name="Castanera R."/>
            <person name="Culley D."/>
            <person name="Daum C."/>
            <person name="Ezra D."/>
            <person name="Gonzalez J."/>
            <person name="Henrissat B."/>
            <person name="Kuo A."/>
            <person name="Liang C."/>
            <person name="Lipzen A."/>
            <person name="Lutzoni F."/>
            <person name="Magnuson J."/>
            <person name="Mondo S."/>
            <person name="Nolan M."/>
            <person name="Ohm R."/>
            <person name="Pangilinan J."/>
            <person name="Park H.-J."/>
            <person name="Ramirez L."/>
            <person name="Alfaro M."/>
            <person name="Sun H."/>
            <person name="Tritt A."/>
            <person name="Yoshinaga Y."/>
            <person name="Zwiers L.-H."/>
            <person name="Turgeon B."/>
            <person name="Goodwin S."/>
            <person name="Spatafora J."/>
            <person name="Crous P."/>
            <person name="Grigoriev I."/>
        </authorList>
    </citation>
    <scope>NUCLEOTIDE SEQUENCE</scope>
    <source>
        <strain evidence="1">CBS 107.79</strain>
    </source>
</reference>
<keyword evidence="2" id="KW-1185">Reference proteome</keyword>
<dbReference type="AlphaFoldDB" id="A0A6A5UK33"/>
<proteinExistence type="predicted"/>